<evidence type="ECO:0000256" key="3">
    <source>
        <dbReference type="ARBA" id="ARBA00038050"/>
    </source>
</evidence>
<feature type="transmembrane region" description="Helical" evidence="6">
    <location>
        <begin position="6"/>
        <end position="26"/>
    </location>
</feature>
<evidence type="ECO:0000256" key="1">
    <source>
        <dbReference type="ARBA" id="ARBA00013260"/>
    </source>
</evidence>
<dbReference type="RefSeq" id="XP_012899407.1">
    <property type="nucleotide sequence ID" value="XM_013043953.1"/>
</dbReference>
<name>D8MBC0_BLAHO</name>
<proteinExistence type="inferred from homology"/>
<reference evidence="7" key="1">
    <citation type="submission" date="2010-02" db="EMBL/GenBank/DDBJ databases">
        <title>Sequencing and annotation of the Blastocystis hominis genome.</title>
        <authorList>
            <person name="Wincker P."/>
        </authorList>
    </citation>
    <scope>NUCLEOTIDE SEQUENCE</scope>
    <source>
        <strain evidence="7">Singapore isolate B</strain>
    </source>
</reference>
<dbReference type="CDD" id="cd02430">
    <property type="entry name" value="PTH2"/>
    <property type="match status" value="1"/>
</dbReference>
<dbReference type="InParanoid" id="D8MBC0"/>
<comment type="similarity">
    <text evidence="3">Belongs to the PTH2 family.</text>
</comment>
<dbReference type="InterPro" id="IPR002833">
    <property type="entry name" value="PTH2"/>
</dbReference>
<dbReference type="PANTHER" id="PTHR12649:SF11">
    <property type="entry name" value="PEPTIDYL-TRNA HYDROLASE 2, MITOCHONDRIAL"/>
    <property type="match status" value="1"/>
</dbReference>
<dbReference type="Gene3D" id="3.40.1490.10">
    <property type="entry name" value="Bit1"/>
    <property type="match status" value="1"/>
</dbReference>
<dbReference type="SUPFAM" id="SSF102462">
    <property type="entry name" value="Peptidyl-tRNA hydrolase II"/>
    <property type="match status" value="1"/>
</dbReference>
<gene>
    <name evidence="7" type="ORF">GSBLH_T00006912001</name>
</gene>
<evidence type="ECO:0000256" key="2">
    <source>
        <dbReference type="ARBA" id="ARBA00022801"/>
    </source>
</evidence>
<dbReference type="AlphaFoldDB" id="D8MBC0"/>
<keyword evidence="6" id="KW-0812">Transmembrane</keyword>
<dbReference type="FunFam" id="3.40.1490.10:FF:000001">
    <property type="entry name" value="Peptidyl-tRNA hydrolase 2"/>
    <property type="match status" value="1"/>
</dbReference>
<keyword evidence="6" id="KW-1133">Transmembrane helix</keyword>
<evidence type="ECO:0000313" key="7">
    <source>
        <dbReference type="EMBL" id="CBK25359.2"/>
    </source>
</evidence>
<keyword evidence="8" id="KW-1185">Reference proteome</keyword>
<dbReference type="Proteomes" id="UP000008312">
    <property type="component" value="Unassembled WGS sequence"/>
</dbReference>
<dbReference type="EC" id="3.1.1.29" evidence="1"/>
<dbReference type="GO" id="GO:0004045">
    <property type="term" value="F:peptidyl-tRNA hydrolase activity"/>
    <property type="evidence" value="ECO:0007669"/>
    <property type="project" value="UniProtKB-EC"/>
</dbReference>
<dbReference type="NCBIfam" id="TIGR00283">
    <property type="entry name" value="arch_pth2"/>
    <property type="match status" value="1"/>
</dbReference>
<evidence type="ECO:0000256" key="6">
    <source>
        <dbReference type="SAM" id="Phobius"/>
    </source>
</evidence>
<evidence type="ECO:0000256" key="5">
    <source>
        <dbReference type="SAM" id="MobiDB-lite"/>
    </source>
</evidence>
<comment type="catalytic activity">
    <reaction evidence="4">
        <text>an N-acyl-L-alpha-aminoacyl-tRNA + H2O = an N-acyl-L-amino acid + a tRNA + H(+)</text>
        <dbReference type="Rhea" id="RHEA:54448"/>
        <dbReference type="Rhea" id="RHEA-COMP:10123"/>
        <dbReference type="Rhea" id="RHEA-COMP:13883"/>
        <dbReference type="ChEBI" id="CHEBI:15377"/>
        <dbReference type="ChEBI" id="CHEBI:15378"/>
        <dbReference type="ChEBI" id="CHEBI:59874"/>
        <dbReference type="ChEBI" id="CHEBI:78442"/>
        <dbReference type="ChEBI" id="CHEBI:138191"/>
        <dbReference type="EC" id="3.1.1.29"/>
    </reaction>
</comment>
<accession>D8MBC0</accession>
<protein>
    <recommendedName>
        <fullName evidence="1">peptidyl-tRNA hydrolase</fullName>
        <ecNumber evidence="1">3.1.1.29</ecNumber>
    </recommendedName>
</protein>
<dbReference type="GO" id="GO:0005829">
    <property type="term" value="C:cytosol"/>
    <property type="evidence" value="ECO:0007669"/>
    <property type="project" value="TreeGrafter"/>
</dbReference>
<dbReference type="InterPro" id="IPR023476">
    <property type="entry name" value="Pep_tRNA_hydro_II_dom_sf"/>
</dbReference>
<organism evidence="7">
    <name type="scientific">Blastocystis hominis</name>
    <dbReference type="NCBI Taxonomy" id="12968"/>
    <lineage>
        <taxon>Eukaryota</taxon>
        <taxon>Sar</taxon>
        <taxon>Stramenopiles</taxon>
        <taxon>Bigyra</taxon>
        <taxon>Opalozoa</taxon>
        <taxon>Opalinata</taxon>
        <taxon>Blastocystidae</taxon>
        <taxon>Blastocystis</taxon>
    </lineage>
</organism>
<dbReference type="FunCoup" id="D8MBC0">
    <property type="interactions" value="605"/>
</dbReference>
<dbReference type="PANTHER" id="PTHR12649">
    <property type="entry name" value="PEPTIDYL-TRNA HYDROLASE 2"/>
    <property type="match status" value="1"/>
</dbReference>
<keyword evidence="2" id="KW-0378">Hydrolase</keyword>
<sequence>MEFGAVVFWGLLAALLAAAFFAGAFWEKKRVMKEMEEQAEESDSEESSDSESEEEDEEPDYSLKMVLCVRKDLPMTKGKVCAQCCHAAVGAVNRARRQTKDLYKAWQRSGCKKVALQCPDEAAYMEICAEAQKAGLTYYAVCDAGRTQLEPNTFTVVALGPDREERIDKITGREGSHPLKLL</sequence>
<dbReference type="NCBIfam" id="NF003314">
    <property type="entry name" value="PRK04322.1"/>
    <property type="match status" value="1"/>
</dbReference>
<dbReference type="OrthoDB" id="1733656at2759"/>
<feature type="region of interest" description="Disordered" evidence="5">
    <location>
        <begin position="36"/>
        <end position="60"/>
    </location>
</feature>
<dbReference type="EMBL" id="FN668691">
    <property type="protein sequence ID" value="CBK25359.2"/>
    <property type="molecule type" value="Genomic_DNA"/>
</dbReference>
<evidence type="ECO:0000256" key="4">
    <source>
        <dbReference type="ARBA" id="ARBA00048707"/>
    </source>
</evidence>
<keyword evidence="6" id="KW-0472">Membrane</keyword>
<feature type="compositionally biased region" description="Acidic residues" evidence="5">
    <location>
        <begin position="37"/>
        <end position="60"/>
    </location>
</feature>
<dbReference type="Pfam" id="PF01981">
    <property type="entry name" value="PTH2"/>
    <property type="match status" value="1"/>
</dbReference>
<dbReference type="GeneID" id="24923036"/>
<evidence type="ECO:0000313" key="8">
    <source>
        <dbReference type="Proteomes" id="UP000008312"/>
    </source>
</evidence>
<dbReference type="OMA" id="GHAAVEC"/>